<dbReference type="PIRSF" id="PIRSF037237">
    <property type="entry name" value="Peptidase_WD_repeats_DUG2"/>
    <property type="match status" value="1"/>
</dbReference>
<dbReference type="HOGENOM" id="CLU_008535_0_0_1"/>
<keyword evidence="8" id="KW-1185">Reference proteome</keyword>
<feature type="domain" description="Peptidase M20 dimerisation" evidence="6">
    <location>
        <begin position="619"/>
        <end position="759"/>
    </location>
</feature>
<evidence type="ECO:0000256" key="3">
    <source>
        <dbReference type="ARBA" id="ARBA00022723"/>
    </source>
</evidence>
<dbReference type="GO" id="GO:0006508">
    <property type="term" value="P:proteolysis"/>
    <property type="evidence" value="ECO:0007669"/>
    <property type="project" value="UniProtKB-KW"/>
</dbReference>
<dbReference type="PANTHER" id="PTHR43270">
    <property type="entry name" value="BETA-ALA-HIS DIPEPTIDASE"/>
    <property type="match status" value="1"/>
</dbReference>
<dbReference type="InterPro" id="IPR017149">
    <property type="entry name" value="GSH_degradosome_Dug2"/>
</dbReference>
<gene>
    <name evidence="7" type="ORF">CANTEDRAFT_132133</name>
</gene>
<dbReference type="GO" id="GO:0046872">
    <property type="term" value="F:metal ion binding"/>
    <property type="evidence" value="ECO:0007669"/>
    <property type="project" value="UniProtKB-KW"/>
</dbReference>
<dbReference type="Gene3D" id="3.40.630.10">
    <property type="entry name" value="Zn peptidases"/>
    <property type="match status" value="1"/>
</dbReference>
<comment type="similarity">
    <text evidence="1">Belongs to the peptidase M20A family.</text>
</comment>
<proteinExistence type="inferred from homology"/>
<keyword evidence="2" id="KW-0645">Protease</keyword>
<sequence length="868" mass="98200">MDYVDTIRNSSFQSATELRESYSPSPFPSSSIPPSGSIKPSCLQDTMNSESLPLEPPHLTHLWNSDDSIISSIIAPLRKRLICGTQNGKILIYSLEDYTHLETLSEPEMTGSNLCLSLTEDEKYLFTAGSDSLIKIYDLSSERIQCIKIIYSSIDIGDIFSIYYCEFLKHLFIGCQNASIVWCKVDFSNVDYAIAIDRNNLPHLRYNKFFDSTGPGGKVSTQAKEINFLKEISLCEVETINSVSFAHFGYIYNLRVFTNEFLLSNFPQYSKILISGGGDGLINIWGIQCDPQTEKLTLSKVESLHNEESILSMHINQTYLYAGLSSGVINVWDLLTFQMIKSFSTPNNEQVNALVTMGQMIIYGNKLGLNLIYNRRVYKLNSDPILTLYSYEYRPDDQIALVAGGKKVVTLYNMVGSSERETIKTFKGVLNNDMLVKNLKKFISYKTISKYPELCMDDSRNCTKFLIKLFDSFGAKSTHLIPIDNGNPIIISTFKNTSNSKNAKRLLYYGHYDVVEAEERNNWSVNPFELTNKNGYLYGRGSSDNKGPTLAIIHAIAELFESNELDVDFTFVIEGEEENGSKQFKETVLENLDLIGDIDWILLSNSYWLDDERPCLNYGLRGVINCSIQVESDHPDRHSGVHGGVCKEPTMDLVQVLNTLSDPVTNEILIPNFYDNINESSPKELEFFDKIVSYNPKFRLDELIAQWTKPSFTIHKIEVSGPNNDTIIPKTATASVSMRIVPNQEVNQIKDSLINFLTDNFTKLNSTNKIDISISHEVEPWLGDVENTFYKVLYANLQKNWEIEPLLIREGGSIPSIRFLEKTLNAPACQIPCGQSSDNAHLQDEKLRFLNLVKLKDVVKDSIHDLSK</sequence>
<feature type="region of interest" description="Disordered" evidence="5">
    <location>
        <begin position="18"/>
        <end position="50"/>
    </location>
</feature>
<keyword evidence="3" id="KW-0479">Metal-binding</keyword>
<dbReference type="eggNOG" id="KOG2276">
    <property type="taxonomic scope" value="Eukaryota"/>
</dbReference>
<dbReference type="STRING" id="590646.G3BDM6"/>
<evidence type="ECO:0000256" key="1">
    <source>
        <dbReference type="ARBA" id="ARBA00006247"/>
    </source>
</evidence>
<dbReference type="InterPro" id="IPR001680">
    <property type="entry name" value="WD40_rpt"/>
</dbReference>
<evidence type="ECO:0000313" key="8">
    <source>
        <dbReference type="Proteomes" id="UP000000707"/>
    </source>
</evidence>
<dbReference type="SMART" id="SM00320">
    <property type="entry name" value="WD40"/>
    <property type="match status" value="4"/>
</dbReference>
<evidence type="ECO:0000256" key="2">
    <source>
        <dbReference type="ARBA" id="ARBA00022670"/>
    </source>
</evidence>
<dbReference type="Pfam" id="PF07687">
    <property type="entry name" value="M20_dimer"/>
    <property type="match status" value="1"/>
</dbReference>
<dbReference type="OrthoDB" id="7832001at2759"/>
<dbReference type="GO" id="GO:0006751">
    <property type="term" value="P:glutathione catabolic process"/>
    <property type="evidence" value="ECO:0007669"/>
    <property type="project" value="InterPro"/>
</dbReference>
<dbReference type="SUPFAM" id="SSF50978">
    <property type="entry name" value="WD40 repeat-like"/>
    <property type="match status" value="1"/>
</dbReference>
<dbReference type="GO" id="GO:0008233">
    <property type="term" value="F:peptidase activity"/>
    <property type="evidence" value="ECO:0007669"/>
    <property type="project" value="UniProtKB-KW"/>
</dbReference>
<dbReference type="Gene3D" id="2.130.10.10">
    <property type="entry name" value="YVTN repeat-like/Quinoprotein amine dehydrogenase"/>
    <property type="match status" value="2"/>
</dbReference>
<evidence type="ECO:0000259" key="6">
    <source>
        <dbReference type="Pfam" id="PF07687"/>
    </source>
</evidence>
<dbReference type="Pfam" id="PF01546">
    <property type="entry name" value="Peptidase_M20"/>
    <property type="match status" value="1"/>
</dbReference>
<dbReference type="InterPro" id="IPR002933">
    <property type="entry name" value="Peptidase_M20"/>
</dbReference>
<protein>
    <recommendedName>
        <fullName evidence="6">Peptidase M20 dimerisation domain-containing protein</fullName>
    </recommendedName>
</protein>
<evidence type="ECO:0000256" key="4">
    <source>
        <dbReference type="ARBA" id="ARBA00022801"/>
    </source>
</evidence>
<organism evidence="8">
    <name type="scientific">Candida tenuis (strain ATCC 10573 / BCRC 21748 / CBS 615 / JCM 9827 / NBRC 10315 / NRRL Y-1498 / VKM Y-70)</name>
    <name type="common">Yeast</name>
    <name type="synonym">Yamadazyma tenuis</name>
    <dbReference type="NCBI Taxonomy" id="590646"/>
    <lineage>
        <taxon>Eukaryota</taxon>
        <taxon>Fungi</taxon>
        <taxon>Dikarya</taxon>
        <taxon>Ascomycota</taxon>
        <taxon>Saccharomycotina</taxon>
        <taxon>Pichiomycetes</taxon>
        <taxon>Debaryomycetaceae</taxon>
        <taxon>Yamadazyma</taxon>
    </lineage>
</organism>
<dbReference type="KEGG" id="cten:18249593"/>
<dbReference type="Proteomes" id="UP000000707">
    <property type="component" value="Unassembled WGS sequence"/>
</dbReference>
<dbReference type="InterPro" id="IPR051458">
    <property type="entry name" value="Cyt/Met_Dipeptidase"/>
</dbReference>
<dbReference type="GeneID" id="18249593"/>
<name>G3BDM6_CANTC</name>
<feature type="compositionally biased region" description="Low complexity" evidence="5">
    <location>
        <begin position="21"/>
        <end position="41"/>
    </location>
</feature>
<dbReference type="SUPFAM" id="SSF53187">
    <property type="entry name" value="Zn-dependent exopeptidases"/>
    <property type="match status" value="1"/>
</dbReference>
<keyword evidence="4" id="KW-0378">Hydrolase</keyword>
<dbReference type="AlphaFoldDB" id="G3BDM6"/>
<evidence type="ECO:0000313" key="7">
    <source>
        <dbReference type="EMBL" id="EGV60341.1"/>
    </source>
</evidence>
<reference evidence="7 8" key="1">
    <citation type="journal article" date="2011" name="Proc. Natl. Acad. Sci. U.S.A.">
        <title>Comparative genomics of xylose-fermenting fungi for enhanced biofuel production.</title>
        <authorList>
            <person name="Wohlbach D.J."/>
            <person name="Kuo A."/>
            <person name="Sato T.K."/>
            <person name="Potts K.M."/>
            <person name="Salamov A.A."/>
            <person name="LaButti K.M."/>
            <person name="Sun H."/>
            <person name="Clum A."/>
            <person name="Pangilinan J.L."/>
            <person name="Lindquist E.A."/>
            <person name="Lucas S."/>
            <person name="Lapidus A."/>
            <person name="Jin M."/>
            <person name="Gunawan C."/>
            <person name="Balan V."/>
            <person name="Dale B.E."/>
            <person name="Jeffries T.W."/>
            <person name="Zinkel R."/>
            <person name="Barry K.W."/>
            <person name="Grigoriev I.V."/>
            <person name="Gasch A.P."/>
        </authorList>
    </citation>
    <scope>NUCLEOTIDE SEQUENCE [LARGE SCALE GENOMIC DNA]</scope>
    <source>
        <strain evidence="8">ATCC 10573 / BCRC 21748 / CBS 615 / JCM 9827 / NBRC 10315 / NRRL Y-1498 / VKM Y-70</strain>
    </source>
</reference>
<dbReference type="Gene3D" id="3.30.70.360">
    <property type="match status" value="1"/>
</dbReference>
<dbReference type="InterPro" id="IPR011650">
    <property type="entry name" value="Peptidase_M20_dimer"/>
</dbReference>
<dbReference type="InterPro" id="IPR015943">
    <property type="entry name" value="WD40/YVTN_repeat-like_dom_sf"/>
</dbReference>
<dbReference type="InterPro" id="IPR036322">
    <property type="entry name" value="WD40_repeat_dom_sf"/>
</dbReference>
<dbReference type="PANTHER" id="PTHR43270:SF8">
    <property type="entry name" value="DI- AND TRIPEPTIDASE DUG2-RELATED"/>
    <property type="match status" value="1"/>
</dbReference>
<evidence type="ECO:0000256" key="5">
    <source>
        <dbReference type="SAM" id="MobiDB-lite"/>
    </source>
</evidence>
<accession>G3BDM6</accession>
<dbReference type="EMBL" id="GL996528">
    <property type="protein sequence ID" value="EGV60341.1"/>
    <property type="molecule type" value="Genomic_DNA"/>
</dbReference>